<dbReference type="EMBL" id="VXIV02003154">
    <property type="protein sequence ID" value="KAF6020653.1"/>
    <property type="molecule type" value="Genomic_DNA"/>
</dbReference>
<evidence type="ECO:0000256" key="6">
    <source>
        <dbReference type="SAM" id="MobiDB-lite"/>
    </source>
</evidence>
<sequence>MCPKNNQIPVTMQQINSMTSSSWTGTVKEEFDEKQYTGSQNTFRCSHCSGRYPNSRLLVQHMHAEHLHSVEARIAQARMAGVSEKVTSQSNNEKYKNSTAICPFCHYDCHTRKKLMRHLEVEHKDDNEQDGPNLKVIRIESLDEGKKKDLLSQLSNTGPFVTPNSSQSKIVQNLLKAFGTSSSTFNTGSSKVDNKTTNKLPYKCFWCEASFRKRGKLMDHIDTLHKDNKQQNQAEADRLSVSDPNKSPFSRPMLNHHSMSLSQLDIPKYSSGILGFMPMASPIQHRSPLPEYKSSTNKCSFTLVGSLISKPNQPTEEPIRSNICKFYLRKKDNPLAQLNHRIEMGENKLNPTTLSLPPNMLESRGNSTSQFNFPYRMMQPASTMAAAMQQTYMINMRSPLLDATQFYAPRMPMMIPSSDYLVNPSQAMLEHQSQSTSQAQLFARMNHVLAQMSPLTQPKSSESPLDLTKSHIQ</sequence>
<feature type="region of interest" description="Disordered" evidence="6">
    <location>
        <begin position="454"/>
        <end position="473"/>
    </location>
</feature>
<evidence type="ECO:0000256" key="4">
    <source>
        <dbReference type="ARBA" id="ARBA00022833"/>
    </source>
</evidence>
<organism evidence="8 9">
    <name type="scientific">Bugula neritina</name>
    <name type="common">Brown bryozoan</name>
    <name type="synonym">Sertularia neritina</name>
    <dbReference type="NCBI Taxonomy" id="10212"/>
    <lineage>
        <taxon>Eukaryota</taxon>
        <taxon>Metazoa</taxon>
        <taxon>Spiralia</taxon>
        <taxon>Lophotrochozoa</taxon>
        <taxon>Bryozoa</taxon>
        <taxon>Gymnolaemata</taxon>
        <taxon>Cheilostomatida</taxon>
        <taxon>Flustrina</taxon>
        <taxon>Buguloidea</taxon>
        <taxon>Bugulidae</taxon>
        <taxon>Bugula</taxon>
    </lineage>
</organism>
<keyword evidence="9" id="KW-1185">Reference proteome</keyword>
<feature type="domain" description="C2H2-type" evidence="7">
    <location>
        <begin position="43"/>
        <end position="73"/>
    </location>
</feature>
<dbReference type="InterPro" id="IPR050688">
    <property type="entry name" value="Zinc_finger/UBP_domain"/>
</dbReference>
<feature type="domain" description="C2H2-type" evidence="7">
    <location>
        <begin position="202"/>
        <end position="230"/>
    </location>
</feature>
<evidence type="ECO:0000256" key="1">
    <source>
        <dbReference type="ARBA" id="ARBA00022723"/>
    </source>
</evidence>
<dbReference type="AlphaFoldDB" id="A0A7J7J3G3"/>
<evidence type="ECO:0000256" key="3">
    <source>
        <dbReference type="ARBA" id="ARBA00022771"/>
    </source>
</evidence>
<feature type="compositionally biased region" description="Polar residues" evidence="6">
    <location>
        <begin position="454"/>
        <end position="463"/>
    </location>
</feature>
<accession>A0A7J7J3G3</accession>
<protein>
    <recommendedName>
        <fullName evidence="7">C2H2-type domain-containing protein</fullName>
    </recommendedName>
</protein>
<dbReference type="InterPro" id="IPR036236">
    <property type="entry name" value="Znf_C2H2_sf"/>
</dbReference>
<dbReference type="GO" id="GO:0005634">
    <property type="term" value="C:nucleus"/>
    <property type="evidence" value="ECO:0007669"/>
    <property type="project" value="TreeGrafter"/>
</dbReference>
<dbReference type="Proteomes" id="UP000593567">
    <property type="component" value="Unassembled WGS sequence"/>
</dbReference>
<reference evidence="8" key="1">
    <citation type="submission" date="2020-06" db="EMBL/GenBank/DDBJ databases">
        <title>Draft genome of Bugula neritina, a colonial animal packing powerful symbionts and potential medicines.</title>
        <authorList>
            <person name="Rayko M."/>
        </authorList>
    </citation>
    <scope>NUCLEOTIDE SEQUENCE [LARGE SCALE GENOMIC DNA]</scope>
    <source>
        <strain evidence="8">Kwan_BN1</strain>
    </source>
</reference>
<feature type="region of interest" description="Disordered" evidence="6">
    <location>
        <begin position="226"/>
        <end position="255"/>
    </location>
</feature>
<dbReference type="SMART" id="SM00355">
    <property type="entry name" value="ZnF_C2H2"/>
    <property type="match status" value="3"/>
</dbReference>
<keyword evidence="4" id="KW-0862">Zinc</keyword>
<dbReference type="SUPFAM" id="SSF57667">
    <property type="entry name" value="beta-beta-alpha zinc fingers"/>
    <property type="match status" value="1"/>
</dbReference>
<dbReference type="PANTHER" id="PTHR24403">
    <property type="entry name" value="ZINC FINGER PROTEIN"/>
    <property type="match status" value="1"/>
</dbReference>
<evidence type="ECO:0000256" key="2">
    <source>
        <dbReference type="ARBA" id="ARBA00022737"/>
    </source>
</evidence>
<dbReference type="InterPro" id="IPR013087">
    <property type="entry name" value="Znf_C2H2_type"/>
</dbReference>
<keyword evidence="3 5" id="KW-0863">Zinc-finger</keyword>
<dbReference type="PROSITE" id="PS50157">
    <property type="entry name" value="ZINC_FINGER_C2H2_2"/>
    <property type="match status" value="2"/>
</dbReference>
<dbReference type="PANTHER" id="PTHR24403:SF67">
    <property type="entry name" value="FI01116P-RELATED"/>
    <property type="match status" value="1"/>
</dbReference>
<proteinExistence type="predicted"/>
<dbReference type="Gene3D" id="3.30.160.60">
    <property type="entry name" value="Classic Zinc Finger"/>
    <property type="match status" value="1"/>
</dbReference>
<evidence type="ECO:0000256" key="5">
    <source>
        <dbReference type="PROSITE-ProRule" id="PRU00042"/>
    </source>
</evidence>
<keyword evidence="1" id="KW-0479">Metal-binding</keyword>
<comment type="caution">
    <text evidence="8">The sequence shown here is derived from an EMBL/GenBank/DDBJ whole genome shotgun (WGS) entry which is preliminary data.</text>
</comment>
<dbReference type="GO" id="GO:0008270">
    <property type="term" value="F:zinc ion binding"/>
    <property type="evidence" value="ECO:0007669"/>
    <property type="project" value="UniProtKB-KW"/>
</dbReference>
<evidence type="ECO:0000313" key="9">
    <source>
        <dbReference type="Proteomes" id="UP000593567"/>
    </source>
</evidence>
<gene>
    <name evidence="8" type="ORF">EB796_021023</name>
</gene>
<evidence type="ECO:0000313" key="8">
    <source>
        <dbReference type="EMBL" id="KAF6020653.1"/>
    </source>
</evidence>
<evidence type="ECO:0000259" key="7">
    <source>
        <dbReference type="PROSITE" id="PS50157"/>
    </source>
</evidence>
<dbReference type="GO" id="GO:0010468">
    <property type="term" value="P:regulation of gene expression"/>
    <property type="evidence" value="ECO:0007669"/>
    <property type="project" value="TreeGrafter"/>
</dbReference>
<feature type="compositionally biased region" description="Basic and acidic residues" evidence="6">
    <location>
        <begin position="226"/>
        <end position="240"/>
    </location>
</feature>
<keyword evidence="2" id="KW-0677">Repeat</keyword>
<dbReference type="PROSITE" id="PS00028">
    <property type="entry name" value="ZINC_FINGER_C2H2_1"/>
    <property type="match status" value="2"/>
</dbReference>
<name>A0A7J7J3G3_BUGNE</name>